<dbReference type="Pfam" id="PF06026">
    <property type="entry name" value="Rib_5-P_isom_A"/>
    <property type="match status" value="1"/>
</dbReference>
<dbReference type="GO" id="GO:0006014">
    <property type="term" value="P:D-ribose metabolic process"/>
    <property type="evidence" value="ECO:0007669"/>
    <property type="project" value="TreeGrafter"/>
</dbReference>
<dbReference type="GO" id="GO:0004751">
    <property type="term" value="F:ribose-5-phosphate isomerase activity"/>
    <property type="evidence" value="ECO:0007669"/>
    <property type="project" value="UniProtKB-UniRule"/>
</dbReference>
<dbReference type="EMBL" id="CP024848">
    <property type="protein sequence ID" value="AXI11188.1"/>
    <property type="molecule type" value="Genomic_DNA"/>
</dbReference>
<dbReference type="NCBIfam" id="TIGR00021">
    <property type="entry name" value="rpiA"/>
    <property type="match status" value="1"/>
</dbReference>
<proteinExistence type="inferred from homology"/>
<comment type="pathway">
    <text evidence="3">Carbohydrate degradation; pentose phosphate pathway; D-ribose 5-phosphate from D-ribulose 5-phosphate (non-oxidative stage): step 1/1.</text>
</comment>
<dbReference type="Gene3D" id="3.40.50.1360">
    <property type="match status" value="1"/>
</dbReference>
<dbReference type="CDD" id="cd01398">
    <property type="entry name" value="RPI_A"/>
    <property type="match status" value="1"/>
</dbReference>
<dbReference type="KEGG" id="ocn:CUC15_14820"/>
<dbReference type="OrthoDB" id="5870696at2"/>
<dbReference type="SUPFAM" id="SSF75445">
    <property type="entry name" value="D-ribose-5-phosphate isomerase (RpiA), lid domain"/>
    <property type="match status" value="1"/>
</dbReference>
<dbReference type="InterPro" id="IPR004788">
    <property type="entry name" value="Ribose5P_isomerase_type_A"/>
</dbReference>
<evidence type="ECO:0000313" key="4">
    <source>
        <dbReference type="EMBL" id="AXI11188.1"/>
    </source>
</evidence>
<dbReference type="AlphaFoldDB" id="A0A345PMF8"/>
<dbReference type="InterPro" id="IPR037171">
    <property type="entry name" value="NagB/RpiA_transferase-like"/>
</dbReference>
<dbReference type="SUPFAM" id="SSF100950">
    <property type="entry name" value="NagB/RpiA/CoA transferase-like"/>
    <property type="match status" value="1"/>
</dbReference>
<keyword evidence="2 3" id="KW-0413">Isomerase</keyword>
<dbReference type="GO" id="GO:0009052">
    <property type="term" value="P:pentose-phosphate shunt, non-oxidative branch"/>
    <property type="evidence" value="ECO:0007669"/>
    <property type="project" value="UniProtKB-UniRule"/>
</dbReference>
<name>A0A345PMF8_9BACI</name>
<accession>A0A345PMF8</accession>
<comment type="function">
    <text evidence="3">Catalyzes the reversible conversion of ribose-5-phosphate to ribulose 5-phosphate.</text>
</comment>
<protein>
    <recommendedName>
        <fullName evidence="3">Ribose-5-phosphate isomerase A</fullName>
        <ecNumber evidence="3">5.3.1.6</ecNumber>
    </recommendedName>
    <alternativeName>
        <fullName evidence="3">Phosphoriboisomerase A</fullName>
        <shortName evidence="3">PRI</shortName>
    </alternativeName>
</protein>
<comment type="catalytic activity">
    <reaction evidence="1 3">
        <text>aldehydo-D-ribose 5-phosphate = D-ribulose 5-phosphate</text>
        <dbReference type="Rhea" id="RHEA:14657"/>
        <dbReference type="ChEBI" id="CHEBI:58121"/>
        <dbReference type="ChEBI" id="CHEBI:58273"/>
        <dbReference type="EC" id="5.3.1.6"/>
    </reaction>
</comment>
<dbReference type="HAMAP" id="MF_00170">
    <property type="entry name" value="Rib_5P_isom_A"/>
    <property type="match status" value="1"/>
</dbReference>
<dbReference type="UniPathway" id="UPA00115">
    <property type="reaction ID" value="UER00412"/>
</dbReference>
<dbReference type="PANTHER" id="PTHR11934">
    <property type="entry name" value="RIBOSE-5-PHOSPHATE ISOMERASE"/>
    <property type="match status" value="1"/>
</dbReference>
<dbReference type="Proteomes" id="UP000253908">
    <property type="component" value="Chromosome"/>
</dbReference>
<reference evidence="5" key="1">
    <citation type="submission" date="2017-11" db="EMBL/GenBank/DDBJ databases">
        <authorList>
            <person name="Zhu W."/>
        </authorList>
    </citation>
    <scope>NUCLEOTIDE SEQUENCE [LARGE SCALE GENOMIC DNA]</scope>
    <source>
        <strain evidence="5">160</strain>
    </source>
</reference>
<evidence type="ECO:0000256" key="3">
    <source>
        <dbReference type="HAMAP-Rule" id="MF_00170"/>
    </source>
</evidence>
<evidence type="ECO:0000313" key="5">
    <source>
        <dbReference type="Proteomes" id="UP000253908"/>
    </source>
</evidence>
<dbReference type="PANTHER" id="PTHR11934:SF0">
    <property type="entry name" value="RIBOSE-5-PHOSPHATE ISOMERASE"/>
    <property type="match status" value="1"/>
</dbReference>
<comment type="subunit">
    <text evidence="3">Homodimer.</text>
</comment>
<sequence>MNDMDKAKKLAGEEAVHYVKNEMKVGLGSGSTVYWMIRKLGELVQQGLDIEGIPSSNQTAQWAKDFGVPLTDFSKVAQLDITIDGADEVDRDFHLIKGGGGALFREKVIAMAAKELIIIVDKSKLVPHLGSYPLPVEVLPFGWEVTAKNIALLGAQPIIRKKDEQIFVSDNGNYILDCSFGEINDPKKLHKQLIQLVGVVETGLFVNMANTVIVSNGSEVEVITS</sequence>
<gene>
    <name evidence="3" type="primary">rpiA</name>
    <name evidence="4" type="ORF">CUC15_14820</name>
</gene>
<feature type="binding site" evidence="3">
    <location>
        <begin position="29"/>
        <end position="32"/>
    </location>
    <ligand>
        <name>substrate</name>
    </ligand>
</feature>
<feature type="active site" description="Proton acceptor" evidence="3">
    <location>
        <position position="106"/>
    </location>
</feature>
<comment type="similarity">
    <text evidence="3">Belongs to the ribose 5-phosphate isomerase family.</text>
</comment>
<dbReference type="NCBIfam" id="NF001924">
    <property type="entry name" value="PRK00702.1"/>
    <property type="match status" value="1"/>
</dbReference>
<keyword evidence="5" id="KW-1185">Reference proteome</keyword>
<dbReference type="FunFam" id="3.40.50.1360:FF:000001">
    <property type="entry name" value="Ribose-5-phosphate isomerase A"/>
    <property type="match status" value="1"/>
</dbReference>
<evidence type="ECO:0000256" key="1">
    <source>
        <dbReference type="ARBA" id="ARBA00001713"/>
    </source>
</evidence>
<dbReference type="EC" id="5.3.1.6" evidence="3"/>
<feature type="binding site" evidence="3">
    <location>
        <begin position="97"/>
        <end position="100"/>
    </location>
    <ligand>
        <name>substrate</name>
    </ligand>
</feature>
<dbReference type="Gene3D" id="3.30.70.260">
    <property type="match status" value="1"/>
</dbReference>
<feature type="binding site" evidence="3">
    <location>
        <begin position="84"/>
        <end position="87"/>
    </location>
    <ligand>
        <name>substrate</name>
    </ligand>
</feature>
<dbReference type="GO" id="GO:0005829">
    <property type="term" value="C:cytosol"/>
    <property type="evidence" value="ECO:0007669"/>
    <property type="project" value="TreeGrafter"/>
</dbReference>
<organism evidence="4 5">
    <name type="scientific">Oceanobacillus zhaokaii</name>
    <dbReference type="NCBI Taxonomy" id="2052660"/>
    <lineage>
        <taxon>Bacteria</taxon>
        <taxon>Bacillati</taxon>
        <taxon>Bacillota</taxon>
        <taxon>Bacilli</taxon>
        <taxon>Bacillales</taxon>
        <taxon>Bacillaceae</taxon>
        <taxon>Oceanobacillus</taxon>
    </lineage>
</organism>
<feature type="binding site" evidence="3">
    <location>
        <position position="124"/>
    </location>
    <ligand>
        <name>substrate</name>
    </ligand>
</feature>
<dbReference type="InterPro" id="IPR020672">
    <property type="entry name" value="Ribose5P_isomerase_typA_subgr"/>
</dbReference>
<evidence type="ECO:0000256" key="2">
    <source>
        <dbReference type="ARBA" id="ARBA00023235"/>
    </source>
</evidence>